<organism evidence="8 9">
    <name type="scientific">Alicyclobacillus ferrooxydans</name>
    <dbReference type="NCBI Taxonomy" id="471514"/>
    <lineage>
        <taxon>Bacteria</taxon>
        <taxon>Bacillati</taxon>
        <taxon>Bacillota</taxon>
        <taxon>Bacilli</taxon>
        <taxon>Bacillales</taxon>
        <taxon>Alicyclobacillaceae</taxon>
        <taxon>Alicyclobacillus</taxon>
    </lineage>
</organism>
<dbReference type="PANTHER" id="PTHR30177:SF4">
    <property type="entry name" value="OSMOPROTECTANT IMPORT PERMEASE PROTEIN OSMW"/>
    <property type="match status" value="1"/>
</dbReference>
<keyword evidence="3 6" id="KW-0812">Transmembrane</keyword>
<feature type="transmembrane region" description="Helical" evidence="6">
    <location>
        <begin position="76"/>
        <end position="97"/>
    </location>
</feature>
<evidence type="ECO:0000259" key="7">
    <source>
        <dbReference type="PROSITE" id="PS50928"/>
    </source>
</evidence>
<dbReference type="AlphaFoldDB" id="A0A0P9ETE1"/>
<name>A0A0P9ETE1_9BACL</name>
<proteinExistence type="inferred from homology"/>
<reference evidence="8 9" key="1">
    <citation type="submission" date="2015-09" db="EMBL/GenBank/DDBJ databases">
        <title>Draft genome sequence of Alicyclobacillus ferrooxydans DSM 22381.</title>
        <authorList>
            <person name="Hemp J."/>
        </authorList>
    </citation>
    <scope>NUCLEOTIDE SEQUENCE [LARGE SCALE GENOMIC DNA]</scope>
    <source>
        <strain evidence="8 9">TC-34</strain>
    </source>
</reference>
<dbReference type="InterPro" id="IPR035906">
    <property type="entry name" value="MetI-like_sf"/>
</dbReference>
<dbReference type="PATRIC" id="fig|471514.4.peg.1123"/>
<feature type="transmembrane region" description="Helical" evidence="6">
    <location>
        <begin position="51"/>
        <end position="70"/>
    </location>
</feature>
<dbReference type="SUPFAM" id="SSF161098">
    <property type="entry name" value="MetI-like"/>
    <property type="match status" value="1"/>
</dbReference>
<feature type="domain" description="ABC transmembrane type-1" evidence="7">
    <location>
        <begin position="19"/>
        <end position="198"/>
    </location>
</feature>
<gene>
    <name evidence="8" type="ORF">AN477_20090</name>
</gene>
<evidence type="ECO:0000256" key="3">
    <source>
        <dbReference type="ARBA" id="ARBA00022692"/>
    </source>
</evidence>
<feature type="transmembrane region" description="Helical" evidence="6">
    <location>
        <begin position="179"/>
        <end position="201"/>
    </location>
</feature>
<evidence type="ECO:0000313" key="8">
    <source>
        <dbReference type="EMBL" id="KPV42065.1"/>
    </source>
</evidence>
<evidence type="ECO:0000256" key="2">
    <source>
        <dbReference type="ARBA" id="ARBA00022448"/>
    </source>
</evidence>
<keyword evidence="5 6" id="KW-0472">Membrane</keyword>
<dbReference type="InterPro" id="IPR051204">
    <property type="entry name" value="ABC_transp_perm/SBD"/>
</dbReference>
<keyword evidence="9" id="KW-1185">Reference proteome</keyword>
<dbReference type="PANTHER" id="PTHR30177">
    <property type="entry name" value="GLYCINE BETAINE/L-PROLINE TRANSPORT SYSTEM PERMEASE PROTEIN PROW"/>
    <property type="match status" value="1"/>
</dbReference>
<dbReference type="GO" id="GO:0005886">
    <property type="term" value="C:plasma membrane"/>
    <property type="evidence" value="ECO:0007669"/>
    <property type="project" value="UniProtKB-SubCell"/>
</dbReference>
<dbReference type="Proteomes" id="UP000050482">
    <property type="component" value="Unassembled WGS sequence"/>
</dbReference>
<dbReference type="GO" id="GO:0055085">
    <property type="term" value="P:transmembrane transport"/>
    <property type="evidence" value="ECO:0007669"/>
    <property type="project" value="InterPro"/>
</dbReference>
<evidence type="ECO:0000256" key="5">
    <source>
        <dbReference type="ARBA" id="ARBA00023136"/>
    </source>
</evidence>
<comment type="caution">
    <text evidence="8">The sequence shown here is derived from an EMBL/GenBank/DDBJ whole genome shotgun (WGS) entry which is preliminary data.</text>
</comment>
<dbReference type="FunFam" id="1.10.3720.10:FF:000001">
    <property type="entry name" value="Glycine betaine ABC transporter, permease"/>
    <property type="match status" value="1"/>
</dbReference>
<feature type="transmembrane region" description="Helical" evidence="6">
    <location>
        <begin position="23"/>
        <end position="44"/>
    </location>
</feature>
<evidence type="ECO:0000313" key="9">
    <source>
        <dbReference type="Proteomes" id="UP000050482"/>
    </source>
</evidence>
<dbReference type="Gene3D" id="1.10.3720.10">
    <property type="entry name" value="MetI-like"/>
    <property type="match status" value="1"/>
</dbReference>
<comment type="subcellular location">
    <subcellularLocation>
        <location evidence="6">Cell membrane</location>
        <topology evidence="6">Multi-pass membrane protein</topology>
    </subcellularLocation>
    <subcellularLocation>
        <location evidence="1">Membrane</location>
        <topology evidence="1">Multi-pass membrane protein</topology>
    </subcellularLocation>
</comment>
<keyword evidence="4 6" id="KW-1133">Transmembrane helix</keyword>
<dbReference type="STRING" id="471514.AN477_20090"/>
<feature type="transmembrane region" description="Helical" evidence="6">
    <location>
        <begin position="137"/>
        <end position="159"/>
    </location>
</feature>
<evidence type="ECO:0000256" key="1">
    <source>
        <dbReference type="ARBA" id="ARBA00004141"/>
    </source>
</evidence>
<evidence type="ECO:0000256" key="6">
    <source>
        <dbReference type="RuleBase" id="RU363032"/>
    </source>
</evidence>
<evidence type="ECO:0000256" key="4">
    <source>
        <dbReference type="ARBA" id="ARBA00022989"/>
    </source>
</evidence>
<protein>
    <submittedName>
        <fullName evidence="8">Glycine/betaine ABC transporter</fullName>
    </submittedName>
</protein>
<sequence>MAALWQAFNSNWGNLLTALEQHIFLSLVSVVVACVISIPIGVYITRNKTAATIILAIVSVIQTIPSLALLGFMIPIFGIGSLPALIALTLYALLPVVRNTYTGIMDVDQSLIEAGRGMGMTRSQILLKVELPLARNVIMAGIRTATVLTIGVATLATFIGAGGLGDLIMRGVDMIDTPLILVGAIPAALLAIIFDALLGWIDKSLTPRGLR</sequence>
<dbReference type="InterPro" id="IPR000515">
    <property type="entry name" value="MetI-like"/>
</dbReference>
<dbReference type="Pfam" id="PF00528">
    <property type="entry name" value="BPD_transp_1"/>
    <property type="match status" value="1"/>
</dbReference>
<dbReference type="PROSITE" id="PS50928">
    <property type="entry name" value="ABC_TM1"/>
    <property type="match status" value="1"/>
</dbReference>
<dbReference type="EMBL" id="LJCO01000085">
    <property type="protein sequence ID" value="KPV42065.1"/>
    <property type="molecule type" value="Genomic_DNA"/>
</dbReference>
<dbReference type="CDD" id="cd06261">
    <property type="entry name" value="TM_PBP2"/>
    <property type="match status" value="1"/>
</dbReference>
<dbReference type="GO" id="GO:0031460">
    <property type="term" value="P:glycine betaine transport"/>
    <property type="evidence" value="ECO:0007669"/>
    <property type="project" value="TreeGrafter"/>
</dbReference>
<dbReference type="OrthoDB" id="9801163at2"/>
<accession>A0A0P9ETE1</accession>
<comment type="similarity">
    <text evidence="6">Belongs to the binding-protein-dependent transport system permease family.</text>
</comment>
<dbReference type="RefSeq" id="WP_054970976.1">
    <property type="nucleotide sequence ID" value="NZ_LJCO01000085.1"/>
</dbReference>
<keyword evidence="2 6" id="KW-0813">Transport</keyword>